<protein>
    <submittedName>
        <fullName evidence="1">Thioredoxin family protein</fullName>
    </submittedName>
</protein>
<dbReference type="EMBL" id="NSKE01000007">
    <property type="protein sequence ID" value="PAU93645.1"/>
    <property type="molecule type" value="Genomic_DNA"/>
</dbReference>
<organism evidence="1 2">
    <name type="scientific">Fodinibius salipaludis</name>
    <dbReference type="NCBI Taxonomy" id="2032627"/>
    <lineage>
        <taxon>Bacteria</taxon>
        <taxon>Pseudomonadati</taxon>
        <taxon>Balneolota</taxon>
        <taxon>Balneolia</taxon>
        <taxon>Balneolales</taxon>
        <taxon>Balneolaceae</taxon>
        <taxon>Fodinibius</taxon>
    </lineage>
</organism>
<accession>A0A2A2G9X7</accession>
<keyword evidence="2" id="KW-1185">Reference proteome</keyword>
<dbReference type="NCBIfam" id="TIGR04019">
    <property type="entry name" value="B_thiol_YtxJ"/>
    <property type="match status" value="1"/>
</dbReference>
<dbReference type="RefSeq" id="WP_095606836.1">
    <property type="nucleotide sequence ID" value="NZ_NSKE01000007.1"/>
</dbReference>
<dbReference type="Proteomes" id="UP000218831">
    <property type="component" value="Unassembled WGS sequence"/>
</dbReference>
<dbReference type="SUPFAM" id="SSF52833">
    <property type="entry name" value="Thioredoxin-like"/>
    <property type="match status" value="1"/>
</dbReference>
<dbReference type="OrthoDB" id="677051at2"/>
<dbReference type="Gene3D" id="3.40.30.10">
    <property type="entry name" value="Glutaredoxin"/>
    <property type="match status" value="1"/>
</dbReference>
<sequence>MKRKLNVMGLFNSVKNAFSGSETSDIWEMISDLSQVDPIIEASKEKPQLIYKHSHRCSVCFVAKGNLEMASDNIKEHADMHFVNVVRSRDVSNKIASELDVRHQSPQAILVDNGEVVWHGSHGGIDADAILEHFE</sequence>
<reference evidence="1 2" key="1">
    <citation type="submission" date="2017-08" db="EMBL/GenBank/DDBJ databases">
        <title>Aliifodinibius alkalisoli sp. nov., isolated from saline alkaline soil.</title>
        <authorList>
            <person name="Liu D."/>
            <person name="Zhang G."/>
        </authorList>
    </citation>
    <scope>NUCLEOTIDE SEQUENCE [LARGE SCALE GENOMIC DNA]</scope>
    <source>
        <strain evidence="1 2">WN023</strain>
    </source>
</reference>
<dbReference type="Pfam" id="PF11009">
    <property type="entry name" value="BrxC"/>
    <property type="match status" value="1"/>
</dbReference>
<name>A0A2A2G9X7_9BACT</name>
<dbReference type="InterPro" id="IPR022551">
    <property type="entry name" value="BrxC"/>
</dbReference>
<dbReference type="AlphaFoldDB" id="A0A2A2G9X7"/>
<dbReference type="InterPro" id="IPR036249">
    <property type="entry name" value="Thioredoxin-like_sf"/>
</dbReference>
<comment type="caution">
    <text evidence="1">The sequence shown here is derived from an EMBL/GenBank/DDBJ whole genome shotgun (WGS) entry which is preliminary data.</text>
</comment>
<evidence type="ECO:0000313" key="1">
    <source>
        <dbReference type="EMBL" id="PAU93645.1"/>
    </source>
</evidence>
<evidence type="ECO:0000313" key="2">
    <source>
        <dbReference type="Proteomes" id="UP000218831"/>
    </source>
</evidence>
<proteinExistence type="predicted"/>
<gene>
    <name evidence="1" type="ORF">CK503_10850</name>
</gene>